<organism evidence="8 9">
    <name type="scientific">Nocardia veterana</name>
    <dbReference type="NCBI Taxonomy" id="132249"/>
    <lineage>
        <taxon>Bacteria</taxon>
        <taxon>Bacillati</taxon>
        <taxon>Actinomycetota</taxon>
        <taxon>Actinomycetes</taxon>
        <taxon>Mycobacteriales</taxon>
        <taxon>Nocardiaceae</taxon>
        <taxon>Nocardia</taxon>
    </lineage>
</organism>
<evidence type="ECO:0000256" key="4">
    <source>
        <dbReference type="ARBA" id="ARBA00022989"/>
    </source>
</evidence>
<evidence type="ECO:0000256" key="6">
    <source>
        <dbReference type="SAM" id="MobiDB-lite"/>
    </source>
</evidence>
<evidence type="ECO:0000256" key="2">
    <source>
        <dbReference type="ARBA" id="ARBA00007511"/>
    </source>
</evidence>
<feature type="transmembrane region" description="Helical" evidence="7">
    <location>
        <begin position="254"/>
        <end position="275"/>
    </location>
</feature>
<comment type="subcellular location">
    <subcellularLocation>
        <location evidence="1">Membrane</location>
        <topology evidence="1">Multi-pass membrane protein</topology>
    </subcellularLocation>
</comment>
<keyword evidence="5 7" id="KW-0472">Membrane</keyword>
<comment type="caution">
    <text evidence="8">The sequence shown here is derived from an EMBL/GenBank/DDBJ whole genome shotgun (WGS) entry which is preliminary data.</text>
</comment>
<dbReference type="GO" id="GO:0016020">
    <property type="term" value="C:membrane"/>
    <property type="evidence" value="ECO:0007669"/>
    <property type="project" value="UniProtKB-SubCell"/>
</dbReference>
<dbReference type="PANTHER" id="PTHR30238">
    <property type="entry name" value="MEMBRANE BOUND PREDICTED REDOX MODULATOR"/>
    <property type="match status" value="1"/>
</dbReference>
<feature type="transmembrane region" description="Helical" evidence="7">
    <location>
        <begin position="160"/>
        <end position="179"/>
    </location>
</feature>
<dbReference type="Proteomes" id="UP000523447">
    <property type="component" value="Unassembled WGS sequence"/>
</dbReference>
<evidence type="ECO:0000313" key="8">
    <source>
        <dbReference type="EMBL" id="NKY87951.1"/>
    </source>
</evidence>
<feature type="transmembrane region" description="Helical" evidence="7">
    <location>
        <begin position="36"/>
        <end position="58"/>
    </location>
</feature>
<accession>A0A7X6RJ86</accession>
<feature type="transmembrane region" description="Helical" evidence="7">
    <location>
        <begin position="70"/>
        <end position="88"/>
    </location>
</feature>
<feature type="transmembrane region" description="Helical" evidence="7">
    <location>
        <begin position="282"/>
        <end position="306"/>
    </location>
</feature>
<dbReference type="EMBL" id="JAAXPE010000023">
    <property type="protein sequence ID" value="NKY87951.1"/>
    <property type="molecule type" value="Genomic_DNA"/>
</dbReference>
<evidence type="ECO:0000256" key="7">
    <source>
        <dbReference type="SAM" id="Phobius"/>
    </source>
</evidence>
<feature type="transmembrane region" description="Helical" evidence="7">
    <location>
        <begin position="108"/>
        <end position="127"/>
    </location>
</feature>
<keyword evidence="9" id="KW-1185">Reference proteome</keyword>
<reference evidence="8 9" key="1">
    <citation type="submission" date="2020-04" db="EMBL/GenBank/DDBJ databases">
        <title>MicrobeNet Type strains.</title>
        <authorList>
            <person name="Nicholson A.C."/>
        </authorList>
    </citation>
    <scope>NUCLEOTIDE SEQUENCE [LARGE SCALE GENOMIC DNA]</scope>
    <source>
        <strain evidence="8 9">DSM 44445</strain>
    </source>
</reference>
<feature type="transmembrane region" description="Helical" evidence="7">
    <location>
        <begin position="326"/>
        <end position="346"/>
    </location>
</feature>
<gene>
    <name evidence="8" type="ORF">HGA07_20270</name>
</gene>
<protein>
    <submittedName>
        <fullName evidence="8">TerC family protein</fullName>
    </submittedName>
</protein>
<keyword evidence="4 7" id="KW-1133">Transmembrane helix</keyword>
<dbReference type="PANTHER" id="PTHR30238:SF0">
    <property type="entry name" value="THYLAKOID MEMBRANE PROTEIN TERC, CHLOROPLASTIC"/>
    <property type="match status" value="1"/>
</dbReference>
<dbReference type="InterPro" id="IPR005496">
    <property type="entry name" value="Integral_membrane_TerC"/>
</dbReference>
<comment type="similarity">
    <text evidence="2">Belongs to the TerC family.</text>
</comment>
<feature type="transmembrane region" description="Helical" evidence="7">
    <location>
        <begin position="228"/>
        <end position="248"/>
    </location>
</feature>
<name>A0A7X6RJ86_9NOCA</name>
<sequence length="434" mass="47152">MPDRCPRRALQSPRDPAPHVAPSPIAAQEAAVTVPLWAWAGALALIAVLLTVDFVFHVRGAHSPTLPESAVWSAAYIGVAVAFGFAVWGFGGSEMGVEYFAGYITEKALSVDNLFVFLVIFTAFRVPAAAQQKVLLVGIVISLLVRTGFIFLGATLIDRFAWVFYLFGGLLLVTAGNMLRPEGEDSHSGDGVVVRATRKLLRTSDSYDGDAMTTVVDGRRRLTPMVSAMIAIGGTDVLFALDSIPAIFGLTQNVFLVFTATAFSLLGLRQLFFLLEGLLDRLIYLSFGLAVVLGFIGVKLILHALHHNNLPFVNDGDPVPVAEIPTVWSLVAIVAIVVVTVAVSLWSPAGRAQTAVAGARRYATRYLDLGYEADQAVREKTYARMLAAESSMRALPDKYVERFRADDLGDLLDRAHLVHEDRMQRLRAGLPLRM</sequence>
<evidence type="ECO:0000256" key="5">
    <source>
        <dbReference type="ARBA" id="ARBA00023136"/>
    </source>
</evidence>
<evidence type="ECO:0000313" key="9">
    <source>
        <dbReference type="Proteomes" id="UP000523447"/>
    </source>
</evidence>
<dbReference type="InterPro" id="IPR022369">
    <property type="entry name" value="Integral_membrane_TerC_rswitch"/>
</dbReference>
<feature type="transmembrane region" description="Helical" evidence="7">
    <location>
        <begin position="134"/>
        <end position="154"/>
    </location>
</feature>
<dbReference type="NCBIfam" id="TIGR03718">
    <property type="entry name" value="R_switched_Alx"/>
    <property type="match status" value="1"/>
</dbReference>
<dbReference type="Pfam" id="PF03741">
    <property type="entry name" value="TerC"/>
    <property type="match status" value="1"/>
</dbReference>
<keyword evidence="3 7" id="KW-0812">Transmembrane</keyword>
<feature type="region of interest" description="Disordered" evidence="6">
    <location>
        <begin position="1"/>
        <end position="21"/>
    </location>
</feature>
<evidence type="ECO:0000256" key="1">
    <source>
        <dbReference type="ARBA" id="ARBA00004141"/>
    </source>
</evidence>
<evidence type="ECO:0000256" key="3">
    <source>
        <dbReference type="ARBA" id="ARBA00022692"/>
    </source>
</evidence>
<proteinExistence type="inferred from homology"/>
<dbReference type="AlphaFoldDB" id="A0A7X6RJ86"/>